<dbReference type="Proteomes" id="UP000178912">
    <property type="component" value="Unassembled WGS sequence"/>
</dbReference>
<protein>
    <submittedName>
        <fullName evidence="1">Uncharacterized protein</fullName>
    </submittedName>
</protein>
<keyword evidence="2" id="KW-1185">Reference proteome</keyword>
<dbReference type="EMBL" id="FJUX01000034">
    <property type="protein sequence ID" value="CZS97898.1"/>
    <property type="molecule type" value="Genomic_DNA"/>
</dbReference>
<evidence type="ECO:0000313" key="2">
    <source>
        <dbReference type="Proteomes" id="UP000178912"/>
    </source>
</evidence>
<evidence type="ECO:0000313" key="1">
    <source>
        <dbReference type="EMBL" id="CZS97898.1"/>
    </source>
</evidence>
<dbReference type="AlphaFoldDB" id="A0A1E1KIM8"/>
<dbReference type="OrthoDB" id="3549294at2759"/>
<gene>
    <name evidence="1" type="ORF">RAG0_06769</name>
</gene>
<sequence length="426" mass="47978">MTTCASPHFKTLISPEVNHTDHVAHWDYVFEAGQKEIKVTGNRESVELLVGFENDPLIPSTEQINHTFLRTQKIWERYLACANSLPSGCVAAAVLKPAVLLHQIPRLPRHLPRKRSITGESVWHVPNPELLPSSDAEEWDPDHVHGVKKTFLLSVSTPTEFRISVQPSFRLNDTQSNGIAILVPLWSYIFTVRFLEMQNRSIWYSSNQLIPILVKRYRPQPDDIVIHLGTASRDLIRWLCAILAPDLGWSITGRLPPWTAHYHNETKFVITVDAPFTFGDHDVPPSSHTAANILIEFCTLFGFESPVDGENSCLSFQQVTVAFLAALILPFYNALDLKPQLPLPRLISNHGTSSESLQFVQDYVNDLPYYMTLSIHPGSVGSAIWSMFWEPGINCNIVSAWFGAIQEVLRPTIKVAKDGGDTRRNE</sequence>
<organism evidence="1 2">
    <name type="scientific">Rhynchosporium agropyri</name>
    <dbReference type="NCBI Taxonomy" id="914238"/>
    <lineage>
        <taxon>Eukaryota</taxon>
        <taxon>Fungi</taxon>
        <taxon>Dikarya</taxon>
        <taxon>Ascomycota</taxon>
        <taxon>Pezizomycotina</taxon>
        <taxon>Leotiomycetes</taxon>
        <taxon>Helotiales</taxon>
        <taxon>Ploettnerulaceae</taxon>
        <taxon>Rhynchosporium</taxon>
    </lineage>
</organism>
<reference evidence="2" key="1">
    <citation type="submission" date="2016-03" db="EMBL/GenBank/DDBJ databases">
        <authorList>
            <person name="Guldener U."/>
        </authorList>
    </citation>
    <scope>NUCLEOTIDE SEQUENCE [LARGE SCALE GENOMIC DNA]</scope>
    <source>
        <strain evidence="2">04CH-RAC-A.6.1</strain>
    </source>
</reference>
<accession>A0A1E1KIM8</accession>
<name>A0A1E1KIM8_9HELO</name>
<proteinExistence type="predicted"/>